<keyword evidence="5 7" id="KW-1133">Transmembrane helix</keyword>
<dbReference type="Proteomes" id="UP000007151">
    <property type="component" value="Unassembled WGS sequence"/>
</dbReference>
<dbReference type="Pfam" id="PF00939">
    <property type="entry name" value="Na_sulph_symp"/>
    <property type="match status" value="2"/>
</dbReference>
<dbReference type="AlphaFoldDB" id="A0A212FAQ8"/>
<evidence type="ECO:0000313" key="8">
    <source>
        <dbReference type="EMBL" id="OWR50803.1"/>
    </source>
</evidence>
<feature type="transmembrane region" description="Helical" evidence="7">
    <location>
        <begin position="162"/>
        <end position="195"/>
    </location>
</feature>
<keyword evidence="3" id="KW-0813">Transport</keyword>
<reference evidence="8 9" key="1">
    <citation type="journal article" date="2011" name="Cell">
        <title>The monarch butterfly genome yields insights into long-distance migration.</title>
        <authorList>
            <person name="Zhan S."/>
            <person name="Merlin C."/>
            <person name="Boore J.L."/>
            <person name="Reppert S.M."/>
        </authorList>
    </citation>
    <scope>NUCLEOTIDE SEQUENCE [LARGE SCALE GENOMIC DNA]</scope>
    <source>
        <strain evidence="8">F-2</strain>
    </source>
</reference>
<feature type="transmembrane region" description="Helical" evidence="7">
    <location>
        <begin position="78"/>
        <end position="108"/>
    </location>
</feature>
<gene>
    <name evidence="8" type="ORF">KGM_203616</name>
</gene>
<keyword evidence="4 7" id="KW-0812">Transmembrane</keyword>
<dbReference type="GO" id="GO:0005886">
    <property type="term" value="C:plasma membrane"/>
    <property type="evidence" value="ECO:0007669"/>
    <property type="project" value="TreeGrafter"/>
</dbReference>
<evidence type="ECO:0000256" key="7">
    <source>
        <dbReference type="SAM" id="Phobius"/>
    </source>
</evidence>
<evidence type="ECO:0000313" key="9">
    <source>
        <dbReference type="Proteomes" id="UP000007151"/>
    </source>
</evidence>
<keyword evidence="6 7" id="KW-0472">Membrane</keyword>
<proteinExistence type="inferred from homology"/>
<evidence type="ECO:0000256" key="3">
    <source>
        <dbReference type="ARBA" id="ARBA00022448"/>
    </source>
</evidence>
<feature type="transmembrane region" description="Helical" evidence="7">
    <location>
        <begin position="43"/>
        <end position="66"/>
    </location>
</feature>
<keyword evidence="9" id="KW-1185">Reference proteome</keyword>
<dbReference type="PROSITE" id="PS01271">
    <property type="entry name" value="NA_SULFATE"/>
    <property type="match status" value="1"/>
</dbReference>
<dbReference type="GO" id="GO:0015137">
    <property type="term" value="F:citrate transmembrane transporter activity"/>
    <property type="evidence" value="ECO:0007669"/>
    <property type="project" value="TreeGrafter"/>
</dbReference>
<dbReference type="PANTHER" id="PTHR10283">
    <property type="entry name" value="SOLUTE CARRIER FAMILY 13 MEMBER"/>
    <property type="match status" value="1"/>
</dbReference>
<dbReference type="KEGG" id="dpl:KGM_203616"/>
<comment type="caution">
    <text evidence="8">The sequence shown here is derived from an EMBL/GenBank/DDBJ whole genome shotgun (WGS) entry which is preliminary data.</text>
</comment>
<evidence type="ECO:0000256" key="2">
    <source>
        <dbReference type="ARBA" id="ARBA00006772"/>
    </source>
</evidence>
<dbReference type="eggNOG" id="KOG1281">
    <property type="taxonomic scope" value="Eukaryota"/>
</dbReference>
<evidence type="ECO:0000256" key="1">
    <source>
        <dbReference type="ARBA" id="ARBA00004141"/>
    </source>
</evidence>
<feature type="transmembrane region" description="Helical" evidence="7">
    <location>
        <begin position="246"/>
        <end position="270"/>
    </location>
</feature>
<dbReference type="STRING" id="278856.A0A212FAQ8"/>
<name>A0A212FAQ8_DANPL</name>
<dbReference type="GO" id="GO:0015141">
    <property type="term" value="F:succinate transmembrane transporter activity"/>
    <property type="evidence" value="ECO:0007669"/>
    <property type="project" value="TreeGrafter"/>
</dbReference>
<organism evidence="8 9">
    <name type="scientific">Danaus plexippus plexippus</name>
    <dbReference type="NCBI Taxonomy" id="278856"/>
    <lineage>
        <taxon>Eukaryota</taxon>
        <taxon>Metazoa</taxon>
        <taxon>Ecdysozoa</taxon>
        <taxon>Arthropoda</taxon>
        <taxon>Hexapoda</taxon>
        <taxon>Insecta</taxon>
        <taxon>Pterygota</taxon>
        <taxon>Neoptera</taxon>
        <taxon>Endopterygota</taxon>
        <taxon>Lepidoptera</taxon>
        <taxon>Glossata</taxon>
        <taxon>Ditrysia</taxon>
        <taxon>Papilionoidea</taxon>
        <taxon>Nymphalidae</taxon>
        <taxon>Danainae</taxon>
        <taxon>Danaini</taxon>
        <taxon>Danaina</taxon>
        <taxon>Danaus</taxon>
        <taxon>Danaus</taxon>
    </lineage>
</organism>
<feature type="transmembrane region" description="Helical" evidence="7">
    <location>
        <begin position="376"/>
        <end position="398"/>
    </location>
</feature>
<dbReference type="InterPro" id="IPR031312">
    <property type="entry name" value="Na/sul_symport_CS"/>
</dbReference>
<protein>
    <submittedName>
        <fullName evidence="8">I'm not dead yet</fullName>
    </submittedName>
</protein>
<dbReference type="EMBL" id="AGBW02009440">
    <property type="protein sequence ID" value="OWR50803.1"/>
    <property type="molecule type" value="Genomic_DNA"/>
</dbReference>
<accession>A0A212FAQ8</accession>
<feature type="transmembrane region" description="Helical" evidence="7">
    <location>
        <begin position="338"/>
        <end position="356"/>
    </location>
</feature>
<sequence length="432" mass="47645">MLPRKKICFQQTKGGEYIYQVEKISYGETEKAPPLEVTDKLKIYLIVHWRGIITLLVPLLTIGILVPFPPEKWQWTAYCLLVMAVYWVTECIPLPVTAFLPVIVFPITGVMTTTEVCKCYVSDAVIMFLGSLMLAASVEQSGLHRRMAFVAIRSVGYSHRKLLVAMVIVTSFCSMWITNTAATTMMMPIIFAVLKVFEDQKLLNVYDTDVSGSKVASDIASCYFCTATFSATIVHEDLPKKPIRSVLDWAIMMAEMPFSFVFLLGGGFALSTAAKLSGLNSKIGECIQGLKVLPDIVIVLIIVTVVIMITNFASNIAVCNVFTPISMQLAREVKHNPLMYCIASGFAASHCFLLPVGTPGNLIVQSAAKVPTSKMAVAGIGPTISTIIITWLAVNFYAPIVWPILKNPSPDWLEYRQYLKKLDTSSIKDQGV</sequence>
<evidence type="ECO:0000256" key="6">
    <source>
        <dbReference type="ARBA" id="ARBA00023136"/>
    </source>
</evidence>
<feature type="transmembrane region" description="Helical" evidence="7">
    <location>
        <begin position="296"/>
        <end position="318"/>
    </location>
</feature>
<evidence type="ECO:0000256" key="5">
    <source>
        <dbReference type="ARBA" id="ARBA00022989"/>
    </source>
</evidence>
<comment type="similarity">
    <text evidence="2">Belongs to the SLC13A/DASS transporter (TC 2.A.47) family. NADC subfamily.</text>
</comment>
<dbReference type="InterPro" id="IPR001898">
    <property type="entry name" value="SLC13A/DASS"/>
</dbReference>
<dbReference type="InParanoid" id="A0A212FAQ8"/>
<dbReference type="PANTHER" id="PTHR10283:SF82">
    <property type="entry name" value="SOLUTE CARRIER FAMILY 13 MEMBER 2"/>
    <property type="match status" value="1"/>
</dbReference>
<feature type="transmembrane region" description="Helical" evidence="7">
    <location>
        <begin position="120"/>
        <end position="138"/>
    </location>
</feature>
<comment type="subcellular location">
    <subcellularLocation>
        <location evidence="1">Membrane</location>
        <topology evidence="1">Multi-pass membrane protein</topology>
    </subcellularLocation>
</comment>
<evidence type="ECO:0000256" key="4">
    <source>
        <dbReference type="ARBA" id="ARBA00022692"/>
    </source>
</evidence>